<evidence type="ECO:0000256" key="3">
    <source>
        <dbReference type="ARBA" id="ARBA00022737"/>
    </source>
</evidence>
<evidence type="ECO:0000256" key="4">
    <source>
        <dbReference type="ARBA" id="ARBA00022837"/>
    </source>
</evidence>
<feature type="compositionally biased region" description="Low complexity" evidence="6">
    <location>
        <begin position="159"/>
        <end position="169"/>
    </location>
</feature>
<sequence length="452" mass="51407">MELDAAFNKYDRSGYGEIDMKDVGKVLRWMGYTASFNVQLMLIKEVDIDESGTLDIVEARKLVRKFQEKELTAWTATFHSAVSATSRKYLEVETCVHTLRSLGIKATVEQVEEIRQELAVRLQVNKQRRFSTILPSPTIDLMPAKSVLLKPSQEEADESSSSFADASSSSEEESEPEVTMSSQASGHEFTDKIDLAVFHLICAKLVAQAKEASRDNAGYTLDECQRMRETFAKYDVNKSGDIDNYEMSKLVQDLCPDLATNMAKRAEITRILSEVAPPKHGSFDFPDFLRLMRQVDDMQDRIRMAKESFAIEKTNFSSREVEEFRRLFLGEEDMNGSFRGMLRIDEFLSLLAPVLGTSPARQELTRLFFDIDSHMHPDHAQKVVAPMSPKGSLGGHHYKAQPVNKPRIALDFPEFLILMHLVLEKNVCQVKEHCKTILECGRRFSHRPSRLH</sequence>
<gene>
    <name evidence="8" type="ORF">EVOR1521_LOCUS21860</name>
</gene>
<comment type="caution">
    <text evidence="8">The sequence shown here is derived from an EMBL/GenBank/DDBJ whole genome shotgun (WGS) entry which is preliminary data.</text>
</comment>
<dbReference type="EMBL" id="CAUJNA010003283">
    <property type="protein sequence ID" value="CAJ1397948.1"/>
    <property type="molecule type" value="Genomic_DNA"/>
</dbReference>
<evidence type="ECO:0000256" key="1">
    <source>
        <dbReference type="ARBA" id="ARBA00020786"/>
    </source>
</evidence>
<dbReference type="InterPro" id="IPR050230">
    <property type="entry name" value="CALM/Myosin/TropC-like"/>
</dbReference>
<protein>
    <recommendedName>
        <fullName evidence="1">Calmodulin</fullName>
    </recommendedName>
</protein>
<keyword evidence="5" id="KW-0007">Acetylation</keyword>
<feature type="domain" description="EF-hand" evidence="7">
    <location>
        <begin position="1"/>
        <end position="33"/>
    </location>
</feature>
<evidence type="ECO:0000256" key="2">
    <source>
        <dbReference type="ARBA" id="ARBA00022723"/>
    </source>
</evidence>
<keyword evidence="9" id="KW-1185">Reference proteome</keyword>
<dbReference type="PANTHER" id="PTHR23048:SF0">
    <property type="entry name" value="CALMODULIN LIKE 3"/>
    <property type="match status" value="1"/>
</dbReference>
<feature type="domain" description="EF-hand" evidence="7">
    <location>
        <begin position="222"/>
        <end position="257"/>
    </location>
</feature>
<dbReference type="InterPro" id="IPR002048">
    <property type="entry name" value="EF_hand_dom"/>
</dbReference>
<evidence type="ECO:0000313" key="9">
    <source>
        <dbReference type="Proteomes" id="UP001178507"/>
    </source>
</evidence>
<keyword evidence="4" id="KW-0106">Calcium</keyword>
<name>A0AA36J3N6_9DINO</name>
<evidence type="ECO:0000256" key="6">
    <source>
        <dbReference type="SAM" id="MobiDB-lite"/>
    </source>
</evidence>
<evidence type="ECO:0000259" key="7">
    <source>
        <dbReference type="PROSITE" id="PS50222"/>
    </source>
</evidence>
<dbReference type="PROSITE" id="PS50222">
    <property type="entry name" value="EF_HAND_2"/>
    <property type="match status" value="2"/>
</dbReference>
<evidence type="ECO:0000313" key="8">
    <source>
        <dbReference type="EMBL" id="CAJ1397948.1"/>
    </source>
</evidence>
<dbReference type="PANTHER" id="PTHR23048">
    <property type="entry name" value="MYOSIN LIGHT CHAIN 1, 3"/>
    <property type="match status" value="1"/>
</dbReference>
<dbReference type="PROSITE" id="PS00018">
    <property type="entry name" value="EF_HAND_1"/>
    <property type="match status" value="1"/>
</dbReference>
<dbReference type="SMART" id="SM00054">
    <property type="entry name" value="EFh"/>
    <property type="match status" value="3"/>
</dbReference>
<keyword evidence="3" id="KW-0677">Repeat</keyword>
<feature type="region of interest" description="Disordered" evidence="6">
    <location>
        <begin position="150"/>
        <end position="185"/>
    </location>
</feature>
<accession>A0AA36J3N6</accession>
<dbReference type="AlphaFoldDB" id="A0AA36J3N6"/>
<evidence type="ECO:0000256" key="5">
    <source>
        <dbReference type="ARBA" id="ARBA00022990"/>
    </source>
</evidence>
<dbReference type="InterPro" id="IPR011992">
    <property type="entry name" value="EF-hand-dom_pair"/>
</dbReference>
<dbReference type="Gene3D" id="1.10.238.10">
    <property type="entry name" value="EF-hand"/>
    <property type="match status" value="2"/>
</dbReference>
<dbReference type="Proteomes" id="UP001178507">
    <property type="component" value="Unassembled WGS sequence"/>
</dbReference>
<proteinExistence type="predicted"/>
<dbReference type="InterPro" id="IPR018247">
    <property type="entry name" value="EF_Hand_1_Ca_BS"/>
</dbReference>
<dbReference type="GO" id="GO:0005509">
    <property type="term" value="F:calcium ion binding"/>
    <property type="evidence" value="ECO:0007669"/>
    <property type="project" value="InterPro"/>
</dbReference>
<organism evidence="8 9">
    <name type="scientific">Effrenium voratum</name>
    <dbReference type="NCBI Taxonomy" id="2562239"/>
    <lineage>
        <taxon>Eukaryota</taxon>
        <taxon>Sar</taxon>
        <taxon>Alveolata</taxon>
        <taxon>Dinophyceae</taxon>
        <taxon>Suessiales</taxon>
        <taxon>Symbiodiniaceae</taxon>
        <taxon>Effrenium</taxon>
    </lineage>
</organism>
<reference evidence="8" key="1">
    <citation type="submission" date="2023-08" db="EMBL/GenBank/DDBJ databases">
        <authorList>
            <person name="Chen Y."/>
            <person name="Shah S."/>
            <person name="Dougan E. K."/>
            <person name="Thang M."/>
            <person name="Chan C."/>
        </authorList>
    </citation>
    <scope>NUCLEOTIDE SEQUENCE</scope>
</reference>
<dbReference type="GO" id="GO:0016460">
    <property type="term" value="C:myosin II complex"/>
    <property type="evidence" value="ECO:0007669"/>
    <property type="project" value="TreeGrafter"/>
</dbReference>
<dbReference type="SUPFAM" id="SSF47473">
    <property type="entry name" value="EF-hand"/>
    <property type="match status" value="1"/>
</dbReference>
<keyword evidence="2" id="KW-0479">Metal-binding</keyword>